<proteinExistence type="predicted"/>
<keyword evidence="1" id="KW-1133">Transmembrane helix</keyword>
<protein>
    <submittedName>
        <fullName evidence="2">Uncharacterized protein</fullName>
    </submittedName>
</protein>
<dbReference type="AlphaFoldDB" id="A0A8J8P0I9"/>
<organism evidence="2 3">
    <name type="scientific">Halteria grandinella</name>
    <dbReference type="NCBI Taxonomy" id="5974"/>
    <lineage>
        <taxon>Eukaryota</taxon>
        <taxon>Sar</taxon>
        <taxon>Alveolata</taxon>
        <taxon>Ciliophora</taxon>
        <taxon>Intramacronucleata</taxon>
        <taxon>Spirotrichea</taxon>
        <taxon>Stichotrichia</taxon>
        <taxon>Sporadotrichida</taxon>
        <taxon>Halteriidae</taxon>
        <taxon>Halteria</taxon>
    </lineage>
</organism>
<keyword evidence="1" id="KW-0812">Transmembrane</keyword>
<feature type="transmembrane region" description="Helical" evidence="1">
    <location>
        <begin position="261"/>
        <end position="284"/>
    </location>
</feature>
<evidence type="ECO:0000313" key="3">
    <source>
        <dbReference type="Proteomes" id="UP000785679"/>
    </source>
</evidence>
<keyword evidence="1" id="KW-0472">Membrane</keyword>
<name>A0A8J8P0I9_HALGN</name>
<sequence length="341" mass="38705">MYRCQKREFKGVLYNDQYPILNKCINTYCDCDDECQTGYCFQQLDVQTNQIIGQCKERPISCNNNTAKRCTRTSKRIQEYPDNLCNGLSCLWDGDCQSGYCSNKMICQSYESREVISCNKSEKYPISRNNQSGLISYTSATNRCINIQCTMDMECTSKHCKEGLCSQCDRLCLNSNCTHDSQCESNICFNSTCQSLTNCNSSISFIVESWSVQQQIASSNRCINVTCTNNADCQQFAICTNKTCSLRQNQSEKEAESMEKFIIMILVPLSVFILIVLLCTWKFVYAKNKPKVKIHINSGMVVQGVPMTDVSVIESSMDQTIVIQERQCGRHPTIIDTSQTN</sequence>
<dbReference type="EMBL" id="RRYP01003260">
    <property type="protein sequence ID" value="TNV83969.1"/>
    <property type="molecule type" value="Genomic_DNA"/>
</dbReference>
<dbReference type="Proteomes" id="UP000785679">
    <property type="component" value="Unassembled WGS sequence"/>
</dbReference>
<evidence type="ECO:0000256" key="1">
    <source>
        <dbReference type="SAM" id="Phobius"/>
    </source>
</evidence>
<comment type="caution">
    <text evidence="2">The sequence shown here is derived from an EMBL/GenBank/DDBJ whole genome shotgun (WGS) entry which is preliminary data.</text>
</comment>
<gene>
    <name evidence="2" type="ORF">FGO68_gene3269</name>
</gene>
<reference evidence="2" key="1">
    <citation type="submission" date="2019-06" db="EMBL/GenBank/DDBJ databases">
        <authorList>
            <person name="Zheng W."/>
        </authorList>
    </citation>
    <scope>NUCLEOTIDE SEQUENCE</scope>
    <source>
        <strain evidence="2">QDHG01</strain>
    </source>
</reference>
<keyword evidence="3" id="KW-1185">Reference proteome</keyword>
<dbReference type="OrthoDB" id="283575at2759"/>
<accession>A0A8J8P0I9</accession>
<evidence type="ECO:0000313" key="2">
    <source>
        <dbReference type="EMBL" id="TNV83969.1"/>
    </source>
</evidence>